<evidence type="ECO:0000313" key="8">
    <source>
        <dbReference type="EMBL" id="PYI35345.1"/>
    </source>
</evidence>
<evidence type="ECO:0000256" key="3">
    <source>
        <dbReference type="ARBA" id="ARBA00022989"/>
    </source>
</evidence>
<evidence type="ECO:0000256" key="6">
    <source>
        <dbReference type="ARBA" id="ARBA00034313"/>
    </source>
</evidence>
<evidence type="ECO:0000313" key="9">
    <source>
        <dbReference type="Proteomes" id="UP000248817"/>
    </source>
</evidence>
<dbReference type="InterPro" id="IPR013901">
    <property type="entry name" value="Anthrone_oxy"/>
</dbReference>
<evidence type="ECO:0000256" key="5">
    <source>
        <dbReference type="ARBA" id="ARBA00023136"/>
    </source>
</evidence>
<proteinExistence type="inferred from homology"/>
<evidence type="ECO:0000256" key="7">
    <source>
        <dbReference type="SAM" id="Phobius"/>
    </source>
</evidence>
<keyword evidence="2 7" id="KW-0812">Transmembrane</keyword>
<keyword evidence="4" id="KW-0503">Monooxygenase</keyword>
<comment type="subcellular location">
    <subcellularLocation>
        <location evidence="1">Membrane</location>
        <topology evidence="1">Multi-pass membrane protein</topology>
    </subcellularLocation>
</comment>
<accession>A0A2V5IF07</accession>
<dbReference type="GO" id="GO:0016020">
    <property type="term" value="C:membrane"/>
    <property type="evidence" value="ECO:0007669"/>
    <property type="project" value="UniProtKB-SubCell"/>
</dbReference>
<dbReference type="PANTHER" id="PTHR35042">
    <property type="entry name" value="ANTHRONE OXYGENASE ENCC"/>
    <property type="match status" value="1"/>
</dbReference>
<dbReference type="AlphaFoldDB" id="A0A2V5IF07"/>
<evidence type="ECO:0000256" key="1">
    <source>
        <dbReference type="ARBA" id="ARBA00004141"/>
    </source>
</evidence>
<dbReference type="Proteomes" id="UP000248817">
    <property type="component" value="Unassembled WGS sequence"/>
</dbReference>
<evidence type="ECO:0000256" key="4">
    <source>
        <dbReference type="ARBA" id="ARBA00023033"/>
    </source>
</evidence>
<dbReference type="Pfam" id="PF08592">
    <property type="entry name" value="Anthrone_oxy"/>
    <property type="match status" value="1"/>
</dbReference>
<feature type="transmembrane region" description="Helical" evidence="7">
    <location>
        <begin position="158"/>
        <end position="176"/>
    </location>
</feature>
<name>A0A2V5IF07_9EURO</name>
<feature type="transmembrane region" description="Helical" evidence="7">
    <location>
        <begin position="70"/>
        <end position="88"/>
    </location>
</feature>
<dbReference type="PANTHER" id="PTHR35042:SF1">
    <property type="entry name" value="DUF1772-DOMAIN-CONTAINING PROTEIN"/>
    <property type="match status" value="1"/>
</dbReference>
<comment type="similarity">
    <text evidence="6">Belongs to the anthrone oxygenase family.</text>
</comment>
<keyword evidence="4" id="KW-0560">Oxidoreductase</keyword>
<gene>
    <name evidence="8" type="ORF">BP00DRAFT_363154</name>
</gene>
<dbReference type="EMBL" id="KZ825470">
    <property type="protein sequence ID" value="PYI35345.1"/>
    <property type="molecule type" value="Genomic_DNA"/>
</dbReference>
<reference evidence="8 9" key="1">
    <citation type="submission" date="2018-02" db="EMBL/GenBank/DDBJ databases">
        <title>The genomes of Aspergillus section Nigri reveals drivers in fungal speciation.</title>
        <authorList>
            <consortium name="DOE Joint Genome Institute"/>
            <person name="Vesth T.C."/>
            <person name="Nybo J."/>
            <person name="Theobald S."/>
            <person name="Brandl J."/>
            <person name="Frisvad J.C."/>
            <person name="Nielsen K.F."/>
            <person name="Lyhne E.K."/>
            <person name="Kogle M.E."/>
            <person name="Kuo A."/>
            <person name="Riley R."/>
            <person name="Clum A."/>
            <person name="Nolan M."/>
            <person name="Lipzen A."/>
            <person name="Salamov A."/>
            <person name="Henrissat B."/>
            <person name="Wiebenga A."/>
            <person name="De vries R.P."/>
            <person name="Grigoriev I.V."/>
            <person name="Mortensen U.H."/>
            <person name="Andersen M.R."/>
            <person name="Baker S.E."/>
        </authorList>
    </citation>
    <scope>NUCLEOTIDE SEQUENCE [LARGE SCALE GENOMIC DNA]</scope>
    <source>
        <strain evidence="8 9">CBS 114.80</strain>
    </source>
</reference>
<keyword evidence="3 7" id="KW-1133">Transmembrane helix</keyword>
<organism evidence="8 9">
    <name type="scientific">Aspergillus indologenus CBS 114.80</name>
    <dbReference type="NCBI Taxonomy" id="1450541"/>
    <lineage>
        <taxon>Eukaryota</taxon>
        <taxon>Fungi</taxon>
        <taxon>Dikarya</taxon>
        <taxon>Ascomycota</taxon>
        <taxon>Pezizomycotina</taxon>
        <taxon>Eurotiomycetes</taxon>
        <taxon>Eurotiomycetidae</taxon>
        <taxon>Eurotiales</taxon>
        <taxon>Aspergillaceae</taxon>
        <taxon>Aspergillus</taxon>
        <taxon>Aspergillus subgen. Circumdati</taxon>
    </lineage>
</organism>
<keyword evidence="9" id="KW-1185">Reference proteome</keyword>
<feature type="transmembrane region" description="Helical" evidence="7">
    <location>
        <begin position="100"/>
        <end position="118"/>
    </location>
</feature>
<dbReference type="GO" id="GO:0004497">
    <property type="term" value="F:monooxygenase activity"/>
    <property type="evidence" value="ECO:0007669"/>
    <property type="project" value="UniProtKB-KW"/>
</dbReference>
<keyword evidence="5 7" id="KW-0472">Membrane</keyword>
<evidence type="ECO:0000256" key="2">
    <source>
        <dbReference type="ARBA" id="ARBA00022692"/>
    </source>
</evidence>
<sequence>MMTSFPVGYRLAQAIGFSGAAWLSGNIAALSLIAVPAVVETQKDTTLPSSVVVKLWWGFYEKGKTQNPPIAAATASAFLYLAWSVRAGGPLFRSAAYNRAGLYTAAAVLTLGIVPYTILTMRPTNNALIALAQSLKDLTAADETRSRDLLAKWTLLNGIRGLLPLAGAMLGMVAAWI</sequence>
<protein>
    <submittedName>
        <fullName evidence="8">DUF1772-domain-containing protein</fullName>
    </submittedName>
</protein>